<evidence type="ECO:0000313" key="2">
    <source>
        <dbReference type="EMBL" id="MPN07981.1"/>
    </source>
</evidence>
<proteinExistence type="predicted"/>
<evidence type="ECO:0000256" key="1">
    <source>
        <dbReference type="SAM" id="Phobius"/>
    </source>
</evidence>
<name>A0A645F126_9ZZZZ</name>
<reference evidence="2" key="1">
    <citation type="submission" date="2019-08" db="EMBL/GenBank/DDBJ databases">
        <authorList>
            <person name="Kucharzyk K."/>
            <person name="Murdoch R.W."/>
            <person name="Higgins S."/>
            <person name="Loffler F."/>
        </authorList>
    </citation>
    <scope>NUCLEOTIDE SEQUENCE</scope>
</reference>
<accession>A0A645F126</accession>
<gene>
    <name evidence="2" type="ORF">SDC9_155257</name>
</gene>
<keyword evidence="1" id="KW-1133">Transmembrane helix</keyword>
<dbReference type="EMBL" id="VSSQ01053990">
    <property type="protein sequence ID" value="MPN07981.1"/>
    <property type="molecule type" value="Genomic_DNA"/>
</dbReference>
<protein>
    <submittedName>
        <fullName evidence="2">Uncharacterized protein</fullName>
    </submittedName>
</protein>
<keyword evidence="1" id="KW-0812">Transmembrane</keyword>
<dbReference type="AlphaFoldDB" id="A0A645F126"/>
<keyword evidence="1" id="KW-0472">Membrane</keyword>
<organism evidence="2">
    <name type="scientific">bioreactor metagenome</name>
    <dbReference type="NCBI Taxonomy" id="1076179"/>
    <lineage>
        <taxon>unclassified sequences</taxon>
        <taxon>metagenomes</taxon>
        <taxon>ecological metagenomes</taxon>
    </lineage>
</organism>
<sequence length="142" mass="14566">MVSVMEAAANTMSSTGSAAGASAAGASAGSAASGAGAGSTAGWDAHPAAKTSISKATRTEMAFFIVFLLKLFFMFYRYLPKGQMGYRQGLQPKHSPPLPMAAMSARVMGTLANIRGSSKSNTVAPAYITQPGKPRMGRPSSK</sequence>
<feature type="transmembrane region" description="Helical" evidence="1">
    <location>
        <begin position="61"/>
        <end position="79"/>
    </location>
</feature>
<comment type="caution">
    <text evidence="2">The sequence shown here is derived from an EMBL/GenBank/DDBJ whole genome shotgun (WGS) entry which is preliminary data.</text>
</comment>